<dbReference type="InterPro" id="IPR023232">
    <property type="entry name" value="Glyco_hydro_2_AS"/>
</dbReference>
<evidence type="ECO:0000256" key="1">
    <source>
        <dbReference type="ARBA" id="ARBA00007401"/>
    </source>
</evidence>
<dbReference type="Gene3D" id="2.60.40.10">
    <property type="entry name" value="Immunoglobulins"/>
    <property type="match status" value="2"/>
</dbReference>
<dbReference type="PROSITE" id="PS00719">
    <property type="entry name" value="GLYCOSYL_HYDROL_F2_1"/>
    <property type="match status" value="1"/>
</dbReference>
<dbReference type="InterPro" id="IPR004199">
    <property type="entry name" value="B-gal_small/dom_5"/>
</dbReference>
<dbReference type="InterPro" id="IPR006103">
    <property type="entry name" value="Glyco_hydro_2_cat"/>
</dbReference>
<dbReference type="Pfam" id="PF02929">
    <property type="entry name" value="Bgal_small_N"/>
    <property type="match status" value="1"/>
</dbReference>
<dbReference type="InterPro" id="IPR023230">
    <property type="entry name" value="Glyco_hydro_2_CS"/>
</dbReference>
<dbReference type="PRINTS" id="PR00132">
    <property type="entry name" value="GLHYDRLASE2"/>
</dbReference>
<keyword evidence="8" id="KW-1185">Reference proteome</keyword>
<protein>
    <recommendedName>
        <fullName evidence="4">Lactase</fullName>
    </recommendedName>
</protein>
<evidence type="ECO:0000256" key="4">
    <source>
        <dbReference type="ARBA" id="ARBA00032230"/>
    </source>
</evidence>
<evidence type="ECO:0000256" key="5">
    <source>
        <dbReference type="RuleBase" id="RU361154"/>
    </source>
</evidence>
<dbReference type="FunFam" id="3.20.20.80:FF:000018">
    <property type="entry name" value="Beta-galactosidase"/>
    <property type="match status" value="1"/>
</dbReference>
<dbReference type="FunFam" id="2.60.120.260:FF:000125">
    <property type="entry name" value="Intracellular beta-galactosidase BgaD"/>
    <property type="match status" value="1"/>
</dbReference>
<dbReference type="Pfam" id="PF00703">
    <property type="entry name" value="Glyco_hydro_2"/>
    <property type="match status" value="1"/>
</dbReference>
<dbReference type="OrthoDB" id="408532at2759"/>
<dbReference type="PROSITE" id="PS00608">
    <property type="entry name" value="GLYCOSYL_HYDROL_F2_2"/>
    <property type="match status" value="1"/>
</dbReference>
<dbReference type="GO" id="GO:0004565">
    <property type="term" value="F:beta-galactosidase activity"/>
    <property type="evidence" value="ECO:0007669"/>
    <property type="project" value="InterPro"/>
</dbReference>
<dbReference type="Gene3D" id="2.60.120.260">
    <property type="entry name" value="Galactose-binding domain-like"/>
    <property type="match status" value="1"/>
</dbReference>
<evidence type="ECO:0000256" key="3">
    <source>
        <dbReference type="ARBA" id="ARBA00023295"/>
    </source>
</evidence>
<evidence type="ECO:0000313" key="8">
    <source>
        <dbReference type="Proteomes" id="UP000469559"/>
    </source>
</evidence>
<dbReference type="Pfam" id="PF02836">
    <property type="entry name" value="Glyco_hydro_2_C"/>
    <property type="match status" value="1"/>
</dbReference>
<dbReference type="SUPFAM" id="SSF49303">
    <property type="entry name" value="beta-Galactosidase/glucuronidase domain"/>
    <property type="match status" value="2"/>
</dbReference>
<comment type="similarity">
    <text evidence="1 5">Belongs to the glycosyl hydrolase 2 family.</text>
</comment>
<dbReference type="InterPro" id="IPR008979">
    <property type="entry name" value="Galactose-bd-like_sf"/>
</dbReference>
<dbReference type="InterPro" id="IPR017853">
    <property type="entry name" value="GH"/>
</dbReference>
<dbReference type="PANTHER" id="PTHR46323:SF1">
    <property type="entry name" value="LACTASE"/>
    <property type="match status" value="1"/>
</dbReference>
<dbReference type="SUPFAM" id="SSF74650">
    <property type="entry name" value="Galactose mutarotase-like"/>
    <property type="match status" value="1"/>
</dbReference>
<dbReference type="Pfam" id="PF02837">
    <property type="entry name" value="Glyco_hydro_2_N"/>
    <property type="match status" value="1"/>
</dbReference>
<dbReference type="GO" id="GO:0030246">
    <property type="term" value="F:carbohydrate binding"/>
    <property type="evidence" value="ECO:0007669"/>
    <property type="project" value="InterPro"/>
</dbReference>
<proteinExistence type="inferred from homology"/>
<organism evidence="7 8">
    <name type="scientific">Lachnellula arida</name>
    <dbReference type="NCBI Taxonomy" id="1316785"/>
    <lineage>
        <taxon>Eukaryota</taxon>
        <taxon>Fungi</taxon>
        <taxon>Dikarya</taxon>
        <taxon>Ascomycota</taxon>
        <taxon>Pezizomycotina</taxon>
        <taxon>Leotiomycetes</taxon>
        <taxon>Helotiales</taxon>
        <taxon>Lachnaceae</taxon>
        <taxon>Lachnellula</taxon>
    </lineage>
</organism>
<comment type="caution">
    <text evidence="7">The sequence shown here is derived from an EMBL/GenBank/DDBJ whole genome shotgun (WGS) entry which is preliminary data.</text>
</comment>
<dbReference type="Gene3D" id="3.20.20.80">
    <property type="entry name" value="Glycosidases"/>
    <property type="match status" value="1"/>
</dbReference>
<dbReference type="PANTHER" id="PTHR46323">
    <property type="entry name" value="BETA-GALACTOSIDASE"/>
    <property type="match status" value="1"/>
</dbReference>
<dbReference type="GO" id="GO:0005990">
    <property type="term" value="P:lactose catabolic process"/>
    <property type="evidence" value="ECO:0007669"/>
    <property type="project" value="TreeGrafter"/>
</dbReference>
<dbReference type="InterPro" id="IPR006101">
    <property type="entry name" value="Glyco_hydro_2"/>
</dbReference>
<dbReference type="InterPro" id="IPR050347">
    <property type="entry name" value="Bact_Beta-galactosidase"/>
</dbReference>
<dbReference type="InterPro" id="IPR006104">
    <property type="entry name" value="Glyco_hydro_2_N"/>
</dbReference>
<dbReference type="SUPFAM" id="SSF51445">
    <property type="entry name" value="(Trans)glycosidases"/>
    <property type="match status" value="1"/>
</dbReference>
<dbReference type="Gene3D" id="2.70.98.10">
    <property type="match status" value="1"/>
</dbReference>
<name>A0A8T9BF14_9HELO</name>
<dbReference type="InterPro" id="IPR006102">
    <property type="entry name" value="Ig-like_GH2"/>
</dbReference>
<evidence type="ECO:0000313" key="7">
    <source>
        <dbReference type="EMBL" id="TVY16963.1"/>
    </source>
</evidence>
<gene>
    <name evidence="7" type="primary">LAC4</name>
    <name evidence="7" type="ORF">LARI1_G005698</name>
</gene>
<keyword evidence="3 5" id="KW-0326">Glycosidase</keyword>
<evidence type="ECO:0000256" key="2">
    <source>
        <dbReference type="ARBA" id="ARBA00022801"/>
    </source>
</evidence>
<dbReference type="InterPro" id="IPR032312">
    <property type="entry name" value="LacZ_4"/>
</dbReference>
<dbReference type="InterPro" id="IPR011013">
    <property type="entry name" value="Gal_mutarotase_sf_dom"/>
</dbReference>
<reference evidence="7 8" key="1">
    <citation type="submission" date="2018-05" db="EMBL/GenBank/DDBJ databases">
        <title>Whole genome sequencing for identification of molecular markers to develop diagnostic detection tools for the regulated plant pathogen Lachnellula willkommii.</title>
        <authorList>
            <person name="Giroux E."/>
            <person name="Bilodeau G."/>
        </authorList>
    </citation>
    <scope>NUCLEOTIDE SEQUENCE [LARGE SCALE GENOMIC DNA]</scope>
    <source>
        <strain evidence="7 8">CBS 203.66</strain>
    </source>
</reference>
<dbReference type="Proteomes" id="UP000469559">
    <property type="component" value="Unassembled WGS sequence"/>
</dbReference>
<evidence type="ECO:0000259" key="6">
    <source>
        <dbReference type="SMART" id="SM01038"/>
    </source>
</evidence>
<keyword evidence="2 5" id="KW-0378">Hydrolase</keyword>
<sequence>MASEHSSKPSDHQRVRVEEQPDFCNQNIFQKNRLPPRSYFLPTTSLLLNGVWEFHYGSSPLEAPDPKGCATFDERVAGDKAVLTPESSESAVLVTKADLDQSTFHWTTINVPGHWQLQGHGRPQYTNVIYPFPVCPPYVPTENPTGTYRRSFHVPSNWDSTTQLRLRFDGVDSAFHVWVNGISVGYSQGSRNPAEFDVTGIVDRAGSNVLFVRVYQWCDGSYIEDQDQWWLSGIFRDVHLLSLPGTGRIEDFFVRTELDEKYEDAFLRVALDLYSPDGGEASLVLRDQANHHAVVASITKLVHANTPRLDIELPVSNPKKWTAETPHLYQLELRLSCPSRSSDPHTVLQKVGFRTIELKNGLLTVNGTPILLRGVNRHDHHPLFGRAVPLSFIKRDLLLMKSHNINALRCAHYPSHPKLYDLCNELGLWVMDEADLECHGFYDAVARPLDIPEEMDYEQRKLLAFPQATQYTSDNDEWREAYVDRIRQVIQRDKNHPSVIIWSLGNEAFYGCNHKAMYDYAKSVDPGRLVHYEGDSKALSADMFSYMYPSVERLTGLAKTEGVSAEGLYEKPIVLCEYAHAMGNGPGGLEDYQRAFSEYDRLQGGFIWEWANHGLWKKDGAKPFYAYGGDFADTPNDATFVMDGLCFSDHTPTPGLVEFKKVAQPVKLSMEGEQLFVENEYDFIDLDHLVATYKVEAFHASVILLKSGELPIPHVGARQRIQMTLPGHIFSYQSPGEVFLTISFRLRSASLWADASHEVAWWQRQLSPLQPTSIKQPAPPSCAELGVRNLQNAVHFTGSNWELQFDRVRGYITNWTSSGLTLLEPDAKTKAAIIPSFWRAPTDNDVPGTLPYWRRFGLDDMTSQLRSFSVRRDDEACVEVKTHTRLSPPILAWAYNIETTYTVSSTGSLAIRLHLRPTGSHPATVPRVGLDIRLPRPLDQATCSQKVGIWSMDVEALETAYEHPQENGNRVDTRWVTIADLQGAGLRVTREVEHEHIAPEIARTFQWSAGRYTAAALEAAKHPCDLIAADATFLELNAEGAGVGSAACGPGVAEEFQVKCCEMEFSFLLEKVGV</sequence>
<dbReference type="SMART" id="SM01038">
    <property type="entry name" value="Bgal_small_N"/>
    <property type="match status" value="1"/>
</dbReference>
<dbReference type="InterPro" id="IPR013783">
    <property type="entry name" value="Ig-like_fold"/>
</dbReference>
<dbReference type="GO" id="GO:0009341">
    <property type="term" value="C:beta-galactosidase complex"/>
    <property type="evidence" value="ECO:0007669"/>
    <property type="project" value="InterPro"/>
</dbReference>
<accession>A0A8T9BF14</accession>
<dbReference type="InterPro" id="IPR036156">
    <property type="entry name" value="Beta-gal/glucu_dom_sf"/>
</dbReference>
<dbReference type="AlphaFoldDB" id="A0A8T9BF14"/>
<dbReference type="Pfam" id="PF16353">
    <property type="entry name" value="LacZ_4"/>
    <property type="match status" value="1"/>
</dbReference>
<dbReference type="InterPro" id="IPR014718">
    <property type="entry name" value="GH-type_carb-bd"/>
</dbReference>
<dbReference type="SUPFAM" id="SSF49785">
    <property type="entry name" value="Galactose-binding domain-like"/>
    <property type="match status" value="1"/>
</dbReference>
<feature type="domain" description="Beta galactosidase small chain/" evidence="6">
    <location>
        <begin position="795"/>
        <end position="1070"/>
    </location>
</feature>
<dbReference type="EMBL" id="QGMF01000306">
    <property type="protein sequence ID" value="TVY16963.1"/>
    <property type="molecule type" value="Genomic_DNA"/>
</dbReference>